<dbReference type="AlphaFoldDB" id="A0AAE1WQ21"/>
<feature type="transmembrane region" description="Helical" evidence="1">
    <location>
        <begin position="261"/>
        <end position="282"/>
    </location>
</feature>
<comment type="caution">
    <text evidence="3">The sequence shown here is derived from an EMBL/GenBank/DDBJ whole genome shotgun (WGS) entry which is preliminary data.</text>
</comment>
<keyword evidence="1" id="KW-0472">Membrane</keyword>
<dbReference type="InterPro" id="IPR025724">
    <property type="entry name" value="GAG-pre-integrase_dom"/>
</dbReference>
<evidence type="ECO:0000313" key="4">
    <source>
        <dbReference type="Proteomes" id="UP001289374"/>
    </source>
</evidence>
<sequence>MVWKSIPNSGIRDWVKAQAYARIRKVGKQNSAKNFGKNLKNSLQKLLYLEEGLEGKWRKGVMKIMRGSLTVFKVKRKRNLYVCSVKYERHTASVSKTNTSDLWHKRLGHVSVKARPSITMVTNLQNSLSKTFEMKDLDSKLTSVPLAAHFQLCKDQCPKTVSEKEQMKNTSYSNAIGSIMYLMEALNWLLRYLNGSDNYGITFSKNPQGASLVGYVDSNYANDRDNKNLLHSMCLLCVEHVLAGNHNFRILLPSQRLPPLFLSQSLVLWFLPVTAFLLVFSLRPLMATHYKMVRLVSGFPVVASLCGY</sequence>
<proteinExistence type="predicted"/>
<reference evidence="3" key="2">
    <citation type="journal article" date="2024" name="Plant">
        <title>Genomic evolution and insights into agronomic trait innovations of Sesamum species.</title>
        <authorList>
            <person name="Miao H."/>
            <person name="Wang L."/>
            <person name="Qu L."/>
            <person name="Liu H."/>
            <person name="Sun Y."/>
            <person name="Le M."/>
            <person name="Wang Q."/>
            <person name="Wei S."/>
            <person name="Zheng Y."/>
            <person name="Lin W."/>
            <person name="Duan Y."/>
            <person name="Cao H."/>
            <person name="Xiong S."/>
            <person name="Wang X."/>
            <person name="Wei L."/>
            <person name="Li C."/>
            <person name="Ma Q."/>
            <person name="Ju M."/>
            <person name="Zhao R."/>
            <person name="Li G."/>
            <person name="Mu C."/>
            <person name="Tian Q."/>
            <person name="Mei H."/>
            <person name="Zhang T."/>
            <person name="Gao T."/>
            <person name="Zhang H."/>
        </authorList>
    </citation>
    <scope>NUCLEOTIDE SEQUENCE</scope>
    <source>
        <strain evidence="3">K16</strain>
    </source>
</reference>
<dbReference type="Proteomes" id="UP001289374">
    <property type="component" value="Unassembled WGS sequence"/>
</dbReference>
<evidence type="ECO:0000256" key="1">
    <source>
        <dbReference type="SAM" id="Phobius"/>
    </source>
</evidence>
<feature type="domain" description="GAG-pre-integrase" evidence="2">
    <location>
        <begin position="79"/>
        <end position="113"/>
    </location>
</feature>
<evidence type="ECO:0000259" key="2">
    <source>
        <dbReference type="Pfam" id="PF13976"/>
    </source>
</evidence>
<evidence type="ECO:0000313" key="3">
    <source>
        <dbReference type="EMBL" id="KAK4397567.1"/>
    </source>
</evidence>
<organism evidence="3 4">
    <name type="scientific">Sesamum angolense</name>
    <dbReference type="NCBI Taxonomy" id="2727404"/>
    <lineage>
        <taxon>Eukaryota</taxon>
        <taxon>Viridiplantae</taxon>
        <taxon>Streptophyta</taxon>
        <taxon>Embryophyta</taxon>
        <taxon>Tracheophyta</taxon>
        <taxon>Spermatophyta</taxon>
        <taxon>Magnoliopsida</taxon>
        <taxon>eudicotyledons</taxon>
        <taxon>Gunneridae</taxon>
        <taxon>Pentapetalae</taxon>
        <taxon>asterids</taxon>
        <taxon>lamiids</taxon>
        <taxon>Lamiales</taxon>
        <taxon>Pedaliaceae</taxon>
        <taxon>Sesamum</taxon>
    </lineage>
</organism>
<reference evidence="3" key="1">
    <citation type="submission" date="2020-06" db="EMBL/GenBank/DDBJ databases">
        <authorList>
            <person name="Li T."/>
            <person name="Hu X."/>
            <person name="Zhang T."/>
            <person name="Song X."/>
            <person name="Zhang H."/>
            <person name="Dai N."/>
            <person name="Sheng W."/>
            <person name="Hou X."/>
            <person name="Wei L."/>
        </authorList>
    </citation>
    <scope>NUCLEOTIDE SEQUENCE</scope>
    <source>
        <strain evidence="3">K16</strain>
        <tissue evidence="3">Leaf</tissue>
    </source>
</reference>
<dbReference type="Pfam" id="PF13976">
    <property type="entry name" value="gag_pre-integrs"/>
    <property type="match status" value="1"/>
</dbReference>
<accession>A0AAE1WQ21</accession>
<keyword evidence="4" id="KW-1185">Reference proteome</keyword>
<gene>
    <name evidence="3" type="ORF">Sango_1593300</name>
</gene>
<keyword evidence="1" id="KW-1133">Transmembrane helix</keyword>
<protein>
    <recommendedName>
        <fullName evidence="2">GAG-pre-integrase domain-containing protein</fullName>
    </recommendedName>
</protein>
<name>A0AAE1WQ21_9LAMI</name>
<keyword evidence="1" id="KW-0812">Transmembrane</keyword>
<dbReference type="EMBL" id="JACGWL010000008">
    <property type="protein sequence ID" value="KAK4397567.1"/>
    <property type="molecule type" value="Genomic_DNA"/>
</dbReference>